<evidence type="ECO:0000313" key="1">
    <source>
        <dbReference type="EMBL" id="GIQ90467.1"/>
    </source>
</evidence>
<reference evidence="1 2" key="1">
    <citation type="journal article" date="2018" name="PLoS ONE">
        <title>The draft genome of Kipferlia bialata reveals reductive genome evolution in fornicate parasites.</title>
        <authorList>
            <person name="Tanifuji G."/>
            <person name="Takabayashi S."/>
            <person name="Kume K."/>
            <person name="Takagi M."/>
            <person name="Nakayama T."/>
            <person name="Kamikawa R."/>
            <person name="Inagaki Y."/>
            <person name="Hashimoto T."/>
        </authorList>
    </citation>
    <scope>NUCLEOTIDE SEQUENCE [LARGE SCALE GENOMIC DNA]</scope>
    <source>
        <strain evidence="1">NY0173</strain>
    </source>
</reference>
<protein>
    <submittedName>
        <fullName evidence="1">Uncharacterized protein</fullName>
    </submittedName>
</protein>
<comment type="caution">
    <text evidence="1">The sequence shown here is derived from an EMBL/GenBank/DDBJ whole genome shotgun (WGS) entry which is preliminary data.</text>
</comment>
<feature type="non-terminal residue" evidence="1">
    <location>
        <position position="100"/>
    </location>
</feature>
<accession>A0A9K3D8A9</accession>
<dbReference type="AlphaFoldDB" id="A0A9K3D8A9"/>
<keyword evidence="2" id="KW-1185">Reference proteome</keyword>
<sequence length="100" mass="11498">MLRYSHTPYDRRQKLSVLGPGEKVLHSVTNKAVQVVKDDASVNAGLETHTQCHVTNQRVLVTYTHSFDSINLTGVTETVLEKEGFFRNKRWEVKLRFNPE</sequence>
<dbReference type="EMBL" id="BDIP01006216">
    <property type="protein sequence ID" value="GIQ90467.1"/>
    <property type="molecule type" value="Genomic_DNA"/>
</dbReference>
<proteinExistence type="predicted"/>
<name>A0A9K3D8A9_9EUKA</name>
<evidence type="ECO:0000313" key="2">
    <source>
        <dbReference type="Proteomes" id="UP000265618"/>
    </source>
</evidence>
<gene>
    <name evidence="1" type="ORF">KIPB_013269</name>
</gene>
<dbReference type="Proteomes" id="UP000265618">
    <property type="component" value="Unassembled WGS sequence"/>
</dbReference>
<organism evidence="1 2">
    <name type="scientific">Kipferlia bialata</name>
    <dbReference type="NCBI Taxonomy" id="797122"/>
    <lineage>
        <taxon>Eukaryota</taxon>
        <taxon>Metamonada</taxon>
        <taxon>Carpediemonas-like organisms</taxon>
        <taxon>Kipferlia</taxon>
    </lineage>
</organism>